<evidence type="ECO:0000256" key="2">
    <source>
        <dbReference type="ARBA" id="ARBA00023015"/>
    </source>
</evidence>
<dbReference type="GO" id="GO:0008270">
    <property type="term" value="F:zinc ion binding"/>
    <property type="evidence" value="ECO:0007669"/>
    <property type="project" value="InterPro"/>
</dbReference>
<dbReference type="EMBL" id="SPNV01000027">
    <property type="protein sequence ID" value="KAF5864883.1"/>
    <property type="molecule type" value="Genomic_DNA"/>
</dbReference>
<dbReference type="Pfam" id="PF04082">
    <property type="entry name" value="Fungal_trans"/>
    <property type="match status" value="1"/>
</dbReference>
<accession>A0A8H6AFA4</accession>
<reference evidence="7 8" key="1">
    <citation type="submission" date="2019-04" db="EMBL/GenBank/DDBJ databases">
        <title>Aspergillus burnettii sp. nov., novel species from soil in southeast Queensland.</title>
        <authorList>
            <person name="Gilchrist C.L.M."/>
            <person name="Pitt J.I."/>
            <person name="Lange L."/>
            <person name="Lacey H.J."/>
            <person name="Vuong D."/>
            <person name="Midgley D.J."/>
            <person name="Greenfield P."/>
            <person name="Bradbury M."/>
            <person name="Lacey E."/>
            <person name="Busk P.K."/>
            <person name="Pilgaard B."/>
            <person name="Chooi Y.H."/>
            <person name="Piggott A.M."/>
        </authorList>
    </citation>
    <scope>NUCLEOTIDE SEQUENCE [LARGE SCALE GENOMIC DNA]</scope>
    <source>
        <strain evidence="7 8">FRR 5400</strain>
    </source>
</reference>
<feature type="region of interest" description="Disordered" evidence="5">
    <location>
        <begin position="36"/>
        <end position="82"/>
    </location>
</feature>
<feature type="domain" description="Xylanolytic transcriptional activator regulatory" evidence="6">
    <location>
        <begin position="280"/>
        <end position="354"/>
    </location>
</feature>
<dbReference type="GO" id="GO:0006351">
    <property type="term" value="P:DNA-templated transcription"/>
    <property type="evidence" value="ECO:0007669"/>
    <property type="project" value="InterPro"/>
</dbReference>
<dbReference type="PANTHER" id="PTHR31001">
    <property type="entry name" value="UNCHARACTERIZED TRANSCRIPTIONAL REGULATORY PROTEIN"/>
    <property type="match status" value="1"/>
</dbReference>
<evidence type="ECO:0000256" key="4">
    <source>
        <dbReference type="ARBA" id="ARBA00023242"/>
    </source>
</evidence>
<keyword evidence="2" id="KW-0805">Transcription regulation</keyword>
<dbReference type="InterPro" id="IPR007219">
    <property type="entry name" value="XnlR_reg_dom"/>
</dbReference>
<evidence type="ECO:0000256" key="5">
    <source>
        <dbReference type="SAM" id="MobiDB-lite"/>
    </source>
</evidence>
<evidence type="ECO:0000259" key="6">
    <source>
        <dbReference type="SMART" id="SM00906"/>
    </source>
</evidence>
<dbReference type="GO" id="GO:0003677">
    <property type="term" value="F:DNA binding"/>
    <property type="evidence" value="ECO:0007669"/>
    <property type="project" value="InterPro"/>
</dbReference>
<evidence type="ECO:0000313" key="7">
    <source>
        <dbReference type="EMBL" id="KAF5864883.1"/>
    </source>
</evidence>
<dbReference type="Proteomes" id="UP000541154">
    <property type="component" value="Unassembled WGS sequence"/>
</dbReference>
<comment type="subcellular location">
    <subcellularLocation>
        <location evidence="1">Nucleus</location>
    </subcellularLocation>
</comment>
<feature type="region of interest" description="Disordered" evidence="5">
    <location>
        <begin position="595"/>
        <end position="618"/>
    </location>
</feature>
<evidence type="ECO:0000256" key="1">
    <source>
        <dbReference type="ARBA" id="ARBA00004123"/>
    </source>
</evidence>
<comment type="caution">
    <text evidence="7">The sequence shown here is derived from an EMBL/GenBank/DDBJ whole genome shotgun (WGS) entry which is preliminary data.</text>
</comment>
<protein>
    <recommendedName>
        <fullName evidence="6">Xylanolytic transcriptional activator regulatory domain-containing protein</fullName>
    </recommendedName>
</protein>
<gene>
    <name evidence="7" type="ORF">ETB97_006109</name>
</gene>
<evidence type="ECO:0000313" key="8">
    <source>
        <dbReference type="Proteomes" id="UP000541154"/>
    </source>
</evidence>
<dbReference type="SMART" id="SM00906">
    <property type="entry name" value="Fungal_trans"/>
    <property type="match status" value="1"/>
</dbReference>
<feature type="compositionally biased region" description="Basic residues" evidence="5">
    <location>
        <begin position="39"/>
        <end position="53"/>
    </location>
</feature>
<keyword evidence="4" id="KW-0539">Nucleus</keyword>
<evidence type="ECO:0000256" key="3">
    <source>
        <dbReference type="ARBA" id="ARBA00023163"/>
    </source>
</evidence>
<name>A0A8H6AFA4_PETAA</name>
<sequence length="700" mass="78499">MANRSPVSLVGFLRSDATIIGRLAKDCFYHPAPLTRVRTNARTRPKPSRKRNNTSRPRSPSHEVIPEQSPATSNDENPHQHPGYLGSTSFASVFPVPELLFSADSAAVPTLSLPLDFCSIRVSYIHSHLLNLLSSPSEYRSLVIRYYGCGLFLIIPPGLILDPLSKTQSYLERWKNSTGGAEEKTLFEELTRNSCKRLQTSTVNTTVEEFCGSFSGLASAYPEAGKPYKSGDFAMEMFAASKICMEICEQYNQLNDLTIWLRYVTVVLASNLFGDTSNIVYRCFSELVSQAFAMGLHRQSSQQDGIPYFLSETRKRMFAAIFTRDKNLATYLGRPPLVDSYFCDLMLPLDLDDDEIICPTSMRQSLVHNLDSDGWNTNYPTTVKPLRPVTGIRLRCCMAIIREKVLRLSLGNATTDDKTHLPDIFEQYKKAWAAIPQHYHYDTDCWKRLDHHSCVIRLVVYLDYCYTGYQLHRILLRQNEGSRAAFLETAMKLLSAMTDFARRQAQTVALQGRYMWVFLFYGLPGAGSLVSELHRCNTAGTPFPATVSRPKIIRELSVLVSWLENSIVPNKPEYRTCLVINALISKLLDDALLPPDAQVPPTEHEETHTDPSAQSSRLSKNAAVSCTVDNSEPQLSQVAAPPQSQSLNTGFNASCDSVDAGFFSQEFSGFLSCEEFPNWLDGISWDGQPLGEGWPLFSER</sequence>
<dbReference type="GO" id="GO:0005634">
    <property type="term" value="C:nucleus"/>
    <property type="evidence" value="ECO:0007669"/>
    <property type="project" value="UniProtKB-SubCell"/>
</dbReference>
<dbReference type="AlphaFoldDB" id="A0A8H6AFA4"/>
<dbReference type="CDD" id="cd12148">
    <property type="entry name" value="fungal_TF_MHR"/>
    <property type="match status" value="1"/>
</dbReference>
<organism evidence="7 8">
    <name type="scientific">Petromyces alliaceus</name>
    <name type="common">Aspergillus alliaceus</name>
    <dbReference type="NCBI Taxonomy" id="209559"/>
    <lineage>
        <taxon>Eukaryota</taxon>
        <taxon>Fungi</taxon>
        <taxon>Dikarya</taxon>
        <taxon>Ascomycota</taxon>
        <taxon>Pezizomycotina</taxon>
        <taxon>Eurotiomycetes</taxon>
        <taxon>Eurotiomycetidae</taxon>
        <taxon>Eurotiales</taxon>
        <taxon>Aspergillaceae</taxon>
        <taxon>Aspergillus</taxon>
        <taxon>Aspergillus subgen. Circumdati</taxon>
    </lineage>
</organism>
<dbReference type="InterPro" id="IPR050613">
    <property type="entry name" value="Sec_Metabolite_Reg"/>
</dbReference>
<keyword evidence="8" id="KW-1185">Reference proteome</keyword>
<keyword evidence="3" id="KW-0804">Transcription</keyword>
<proteinExistence type="predicted"/>
<dbReference type="PANTHER" id="PTHR31001:SF40">
    <property type="entry name" value="ZN(II)2CYS6 TRANSCRIPTION FACTOR (EUROFUNG)"/>
    <property type="match status" value="1"/>
</dbReference>